<comment type="caution">
    <text evidence="13">The sequence shown here is derived from an EMBL/GenBank/DDBJ whole genome shotgun (WGS) entry which is preliminary data.</text>
</comment>
<feature type="binding site" evidence="9">
    <location>
        <position position="208"/>
    </location>
    <ligand>
        <name>1-deoxy-D-xylulose 5-phosphate</name>
        <dbReference type="ChEBI" id="CHEBI:57792"/>
    </ligand>
</feature>
<keyword evidence="5 9" id="KW-0560">Oxidoreductase</keyword>
<dbReference type="Gene3D" id="1.10.1740.10">
    <property type="match status" value="1"/>
</dbReference>
<feature type="domain" description="1-deoxy-D-xylulose 5-phosphate reductoisomerase N-terminal" evidence="10">
    <location>
        <begin position="4"/>
        <end position="128"/>
    </location>
</feature>
<feature type="binding site" evidence="9">
    <location>
        <position position="148"/>
    </location>
    <ligand>
        <name>1-deoxy-D-xylulose 5-phosphate</name>
        <dbReference type="ChEBI" id="CHEBI:57792"/>
    </ligand>
</feature>
<dbReference type="InterPro" id="IPR026877">
    <property type="entry name" value="DXPR_C"/>
</dbReference>
<feature type="binding site" evidence="9">
    <location>
        <position position="195"/>
    </location>
    <ligand>
        <name>1-deoxy-D-xylulose 5-phosphate</name>
        <dbReference type="ChEBI" id="CHEBI:57792"/>
    </ligand>
</feature>
<feature type="binding site" evidence="9">
    <location>
        <position position="13"/>
    </location>
    <ligand>
        <name>NADPH</name>
        <dbReference type="ChEBI" id="CHEBI:57783"/>
    </ligand>
</feature>
<dbReference type="InterPro" id="IPR013512">
    <property type="entry name" value="DXP_reductoisomerase_N"/>
</dbReference>
<feature type="binding site" evidence="9">
    <location>
        <position position="213"/>
    </location>
    <ligand>
        <name>1-deoxy-D-xylulose 5-phosphate</name>
        <dbReference type="ChEBI" id="CHEBI:57792"/>
    </ligand>
</feature>
<name>A0AAW8R814_CARDV</name>
<dbReference type="PIRSF" id="PIRSF006205">
    <property type="entry name" value="Dxp_reductismrs"/>
    <property type="match status" value="1"/>
</dbReference>
<feature type="binding site" evidence="9">
    <location>
        <position position="121"/>
    </location>
    <ligand>
        <name>1-deoxy-D-xylulose 5-phosphate</name>
        <dbReference type="ChEBI" id="CHEBI:57792"/>
    </ligand>
</feature>
<feature type="domain" description="1-deoxy-D-xylulose 5-phosphate reductoisomerase C-terminal" evidence="11">
    <location>
        <begin position="142"/>
        <end position="225"/>
    </location>
</feature>
<evidence type="ECO:0000256" key="5">
    <source>
        <dbReference type="ARBA" id="ARBA00023002"/>
    </source>
</evidence>
<comment type="pathway">
    <text evidence="1 9">Isoprenoid biosynthesis; isopentenyl diphosphate biosynthesis via DXP pathway; isopentenyl diphosphate from 1-deoxy-D-xylulose 5-phosphate: step 1/6.</text>
</comment>
<dbReference type="InterPro" id="IPR036291">
    <property type="entry name" value="NAD(P)-bd_dom_sf"/>
</dbReference>
<feature type="binding site" evidence="9">
    <location>
        <position position="217"/>
    </location>
    <ligand>
        <name>Mn(2+)</name>
        <dbReference type="ChEBI" id="CHEBI:29035"/>
    </ligand>
</feature>
<dbReference type="HAMAP" id="MF_00183">
    <property type="entry name" value="DXP_reductoisom"/>
    <property type="match status" value="1"/>
</dbReference>
<dbReference type="SUPFAM" id="SSF51735">
    <property type="entry name" value="NAD(P)-binding Rossmann-fold domains"/>
    <property type="match status" value="1"/>
</dbReference>
<keyword evidence="9" id="KW-0460">Magnesium</keyword>
<dbReference type="Proteomes" id="UP001249945">
    <property type="component" value="Unassembled WGS sequence"/>
</dbReference>
<dbReference type="RefSeq" id="WP_311780322.1">
    <property type="nucleotide sequence ID" value="NZ_JALRMR010000005.1"/>
</dbReference>
<reference evidence="13" key="1">
    <citation type="submission" date="2022-04" db="EMBL/GenBank/DDBJ databases">
        <title>Draft genome sequences of lactic acid bacteria (LAB) strains involved in meat spoilage.</title>
        <authorList>
            <person name="Palevich N."/>
        </authorList>
    </citation>
    <scope>NUCLEOTIDE SEQUENCE</scope>
    <source>
        <strain evidence="13">9-14</strain>
    </source>
</reference>
<dbReference type="Pfam" id="PF13288">
    <property type="entry name" value="DXPR_C"/>
    <property type="match status" value="1"/>
</dbReference>
<dbReference type="NCBIfam" id="TIGR00243">
    <property type="entry name" value="Dxr"/>
    <property type="match status" value="1"/>
</dbReference>
<dbReference type="PANTHER" id="PTHR30525">
    <property type="entry name" value="1-DEOXY-D-XYLULOSE 5-PHOSPHATE REDUCTOISOMERASE"/>
    <property type="match status" value="1"/>
</dbReference>
<evidence type="ECO:0000259" key="10">
    <source>
        <dbReference type="Pfam" id="PF02670"/>
    </source>
</evidence>
<feature type="binding site" evidence="9">
    <location>
        <position position="148"/>
    </location>
    <ligand>
        <name>Mn(2+)</name>
        <dbReference type="ChEBI" id="CHEBI:29035"/>
    </ligand>
</feature>
<feature type="binding site" evidence="9">
    <location>
        <position position="10"/>
    </location>
    <ligand>
        <name>NADPH</name>
        <dbReference type="ChEBI" id="CHEBI:57783"/>
    </ligand>
</feature>
<dbReference type="SUPFAM" id="SSF69055">
    <property type="entry name" value="1-deoxy-D-xylulose-5-phosphate reductoisomerase, C-terminal domain"/>
    <property type="match status" value="1"/>
</dbReference>
<evidence type="ECO:0000259" key="12">
    <source>
        <dbReference type="Pfam" id="PF13288"/>
    </source>
</evidence>
<dbReference type="FunFam" id="3.40.50.720:FF:000045">
    <property type="entry name" value="1-deoxy-D-xylulose 5-phosphate reductoisomerase"/>
    <property type="match status" value="1"/>
</dbReference>
<feature type="binding site" evidence="9">
    <location>
        <position position="172"/>
    </location>
    <ligand>
        <name>1-deoxy-D-xylulose 5-phosphate</name>
        <dbReference type="ChEBI" id="CHEBI:57792"/>
    </ligand>
</feature>
<comment type="cofactor">
    <cofactor evidence="9">
        <name>Mg(2+)</name>
        <dbReference type="ChEBI" id="CHEBI:18420"/>
    </cofactor>
    <cofactor evidence="9">
        <name>Mn(2+)</name>
        <dbReference type="ChEBI" id="CHEBI:29035"/>
    </cofactor>
</comment>
<feature type="binding site" evidence="9">
    <location>
        <position position="11"/>
    </location>
    <ligand>
        <name>NADPH</name>
        <dbReference type="ChEBI" id="CHEBI:57783"/>
    </ligand>
</feature>
<dbReference type="InterPro" id="IPR013644">
    <property type="entry name" value="DXP_reductoisomerase_C"/>
</dbReference>
<evidence type="ECO:0000313" key="13">
    <source>
        <dbReference type="EMBL" id="MDT1973924.1"/>
    </source>
</evidence>
<keyword evidence="7 9" id="KW-0414">Isoprene biosynthesis</keyword>
<comment type="catalytic activity">
    <reaction evidence="8">
        <text>2-C-methyl-D-erythritol 4-phosphate + NADP(+) = 1-deoxy-D-xylulose 5-phosphate + NADPH + H(+)</text>
        <dbReference type="Rhea" id="RHEA:13717"/>
        <dbReference type="ChEBI" id="CHEBI:15378"/>
        <dbReference type="ChEBI" id="CHEBI:57783"/>
        <dbReference type="ChEBI" id="CHEBI:57792"/>
        <dbReference type="ChEBI" id="CHEBI:58262"/>
        <dbReference type="ChEBI" id="CHEBI:58349"/>
        <dbReference type="EC" id="1.1.1.267"/>
    </reaction>
    <physiologicalReaction direction="right-to-left" evidence="8">
        <dbReference type="Rhea" id="RHEA:13719"/>
    </physiologicalReaction>
</comment>
<dbReference type="Pfam" id="PF02670">
    <property type="entry name" value="DXP_reductoisom"/>
    <property type="match status" value="1"/>
</dbReference>
<dbReference type="SUPFAM" id="SSF55347">
    <property type="entry name" value="Glyceraldehyde-3-phosphate dehydrogenase-like, C-terminal domain"/>
    <property type="match status" value="1"/>
</dbReference>
<evidence type="ECO:0000313" key="14">
    <source>
        <dbReference type="Proteomes" id="UP001249945"/>
    </source>
</evidence>
<accession>A0AAW8R814</accession>
<dbReference type="EMBL" id="JALRMR010000005">
    <property type="protein sequence ID" value="MDT1973924.1"/>
    <property type="molecule type" value="Genomic_DNA"/>
</dbReference>
<keyword evidence="6 9" id="KW-0464">Manganese</keyword>
<dbReference type="GO" id="GO:0070402">
    <property type="term" value="F:NADPH binding"/>
    <property type="evidence" value="ECO:0007669"/>
    <property type="project" value="InterPro"/>
</dbReference>
<dbReference type="GO" id="GO:0051484">
    <property type="term" value="P:isopentenyl diphosphate biosynthetic process, methylerythritol 4-phosphate pathway involved in terpenoid biosynthetic process"/>
    <property type="evidence" value="ECO:0007669"/>
    <property type="project" value="UniProtKB-ARBA"/>
</dbReference>
<evidence type="ECO:0000256" key="2">
    <source>
        <dbReference type="ARBA" id="ARBA00006825"/>
    </source>
</evidence>
<evidence type="ECO:0000256" key="4">
    <source>
        <dbReference type="ARBA" id="ARBA00022857"/>
    </source>
</evidence>
<evidence type="ECO:0000256" key="7">
    <source>
        <dbReference type="ARBA" id="ARBA00023229"/>
    </source>
</evidence>
<evidence type="ECO:0000256" key="1">
    <source>
        <dbReference type="ARBA" id="ARBA00005094"/>
    </source>
</evidence>
<feature type="binding site" evidence="9">
    <location>
        <position position="146"/>
    </location>
    <ligand>
        <name>Mn(2+)</name>
        <dbReference type="ChEBI" id="CHEBI:29035"/>
    </ligand>
</feature>
<dbReference type="InterPro" id="IPR003821">
    <property type="entry name" value="DXP_reductoisomerase"/>
</dbReference>
<feature type="binding site" evidence="9">
    <location>
        <position position="201"/>
    </location>
    <ligand>
        <name>NADPH</name>
        <dbReference type="ChEBI" id="CHEBI:57783"/>
    </ligand>
</feature>
<gene>
    <name evidence="9" type="primary">dxr</name>
    <name evidence="13" type="ORF">MX635_05870</name>
</gene>
<dbReference type="Gene3D" id="3.40.50.720">
    <property type="entry name" value="NAD(P)-binding Rossmann-like Domain"/>
    <property type="match status" value="1"/>
</dbReference>
<feature type="binding site" evidence="9">
    <location>
        <position position="217"/>
    </location>
    <ligand>
        <name>1-deoxy-D-xylulose 5-phosphate</name>
        <dbReference type="ChEBI" id="CHEBI:57792"/>
    </ligand>
</feature>
<proteinExistence type="inferred from homology"/>
<feature type="binding site" evidence="9">
    <location>
        <position position="147"/>
    </location>
    <ligand>
        <name>1-deoxy-D-xylulose 5-phosphate</name>
        <dbReference type="ChEBI" id="CHEBI:57792"/>
    </ligand>
</feature>
<dbReference type="EC" id="1.1.1.267" evidence="9"/>
<feature type="binding site" evidence="9">
    <location>
        <position position="120"/>
    </location>
    <ligand>
        <name>NADPH</name>
        <dbReference type="ChEBI" id="CHEBI:57783"/>
    </ligand>
</feature>
<dbReference type="NCBIfam" id="NF009114">
    <property type="entry name" value="PRK12464.1"/>
    <property type="match status" value="1"/>
</dbReference>
<feature type="domain" description="DXP reductoisomerase C-terminal" evidence="12">
    <location>
        <begin position="257"/>
        <end position="374"/>
    </location>
</feature>
<evidence type="ECO:0000256" key="3">
    <source>
        <dbReference type="ARBA" id="ARBA00022723"/>
    </source>
</evidence>
<evidence type="ECO:0000256" key="8">
    <source>
        <dbReference type="ARBA" id="ARBA00048543"/>
    </source>
</evidence>
<comment type="caution">
    <text evidence="9">Lacks conserved residue(s) required for the propagation of feature annotation.</text>
</comment>
<dbReference type="Pfam" id="PF08436">
    <property type="entry name" value="DXP_redisom_C"/>
    <property type="match status" value="1"/>
</dbReference>
<comment type="similarity">
    <text evidence="2 9">Belongs to the DXR family.</text>
</comment>
<feature type="binding site" evidence="9">
    <location>
        <position position="12"/>
    </location>
    <ligand>
        <name>NADPH</name>
        <dbReference type="ChEBI" id="CHEBI:57783"/>
    </ligand>
</feature>
<dbReference type="PANTHER" id="PTHR30525:SF0">
    <property type="entry name" value="1-DEOXY-D-XYLULOSE 5-PHOSPHATE REDUCTOISOMERASE, CHLOROPLASTIC"/>
    <property type="match status" value="1"/>
</dbReference>
<sequence>MKNICLLGATGSVGENTVNVVLAHPEKFTIHTFSFFNNIQRGRQLIQLLKPKMVAVGTKEIADYLRLEFPFITFTYGVEGLSEIVALESIDLVLTAVSGSVGLLPTLTAIRERKQVAIANKETLVMAGQLVTDLATQYGVQLLPVDSEHSAIFQCLNGEKIVEVDHLLITASGGSFRNKTRQELVDVTLEDALNHPNWSMGQKITIDSATMMNKGLEVIEAHWLFGLDYDKIKVVLHKESIVHSMVGFIDGAVMAQLGASDMREPIQYALSYPHRIKMKEPKPFHLAEIGALHFEEMDFNRFPLLQLAYTVGKMGGTAPTMMNAANEVAVAAFLEKKISFLAIEELVEKAIQEKRYIKQPDLTTLMEVDKETRKLVASWLT</sequence>
<dbReference type="InterPro" id="IPR036169">
    <property type="entry name" value="DXPR_C_sf"/>
</dbReference>
<feature type="binding site" evidence="9">
    <location>
        <position position="214"/>
    </location>
    <ligand>
        <name>1-deoxy-D-xylulose 5-phosphate</name>
        <dbReference type="ChEBI" id="CHEBI:57792"/>
    </ligand>
</feature>
<evidence type="ECO:0000256" key="9">
    <source>
        <dbReference type="HAMAP-Rule" id="MF_00183"/>
    </source>
</evidence>
<organism evidence="13 14">
    <name type="scientific">Carnobacterium divergens</name>
    <name type="common">Lactobacillus divergens</name>
    <dbReference type="NCBI Taxonomy" id="2748"/>
    <lineage>
        <taxon>Bacteria</taxon>
        <taxon>Bacillati</taxon>
        <taxon>Bacillota</taxon>
        <taxon>Bacilli</taxon>
        <taxon>Lactobacillales</taxon>
        <taxon>Carnobacteriaceae</taxon>
        <taxon>Carnobacterium</taxon>
    </lineage>
</organism>
<dbReference type="GO" id="GO:0030604">
    <property type="term" value="F:1-deoxy-D-xylulose-5-phosphate reductoisomerase activity"/>
    <property type="evidence" value="ECO:0007669"/>
    <property type="project" value="UniProtKB-UniRule"/>
</dbReference>
<feature type="binding site" evidence="9">
    <location>
        <position position="38"/>
    </location>
    <ligand>
        <name>NADPH</name>
        <dbReference type="ChEBI" id="CHEBI:57783"/>
    </ligand>
</feature>
<feature type="binding site" evidence="9">
    <location>
        <position position="122"/>
    </location>
    <ligand>
        <name>NADPH</name>
        <dbReference type="ChEBI" id="CHEBI:57783"/>
    </ligand>
</feature>
<protein>
    <recommendedName>
        <fullName evidence="9">1-deoxy-D-xylulose 5-phosphate reductoisomerase</fullName>
        <shortName evidence="9">DXP reductoisomerase</shortName>
        <ecNumber evidence="9">1.1.1.267</ecNumber>
    </recommendedName>
    <alternativeName>
        <fullName evidence="9">1-deoxyxylulose-5-phosphate reductoisomerase</fullName>
    </alternativeName>
    <alternativeName>
        <fullName evidence="9">2-C-methyl-D-erythritol 4-phosphate synthase</fullName>
    </alternativeName>
</protein>
<keyword evidence="3 9" id="KW-0479">Metal-binding</keyword>
<evidence type="ECO:0000256" key="6">
    <source>
        <dbReference type="ARBA" id="ARBA00023211"/>
    </source>
</evidence>
<comment type="function">
    <text evidence="9">Catalyzes the NADPH-dependent rearrangement and reduction of 1-deoxy-D-xylulose-5-phosphate (DXP) to 2-C-methyl-D-erythritol 4-phosphate (MEP).</text>
</comment>
<dbReference type="GO" id="GO:0030145">
    <property type="term" value="F:manganese ion binding"/>
    <property type="evidence" value="ECO:0007669"/>
    <property type="project" value="TreeGrafter"/>
</dbReference>
<evidence type="ECO:0000259" key="11">
    <source>
        <dbReference type="Pfam" id="PF08436"/>
    </source>
</evidence>
<keyword evidence="4 9" id="KW-0521">NADP</keyword>
<dbReference type="AlphaFoldDB" id="A0AAW8R814"/>